<dbReference type="HAMAP" id="MF_01114">
    <property type="entry name" value="RecX"/>
    <property type="match status" value="1"/>
</dbReference>
<dbReference type="EMBL" id="CP003379">
    <property type="protein sequence ID" value="AFL86958.1"/>
    <property type="molecule type" value="Genomic_DNA"/>
</dbReference>
<gene>
    <name evidence="5" type="primary">recX</name>
    <name evidence="7" type="ordered locus">Terro_0619</name>
</gene>
<comment type="function">
    <text evidence="5">Modulates RecA activity.</text>
</comment>
<dbReference type="Proteomes" id="UP000006056">
    <property type="component" value="Chromosome"/>
</dbReference>
<accession>I3ZCJ0</accession>
<dbReference type="STRING" id="926566.Terro_0619"/>
<feature type="domain" description="RecX second three-helical" evidence="6">
    <location>
        <begin position="76"/>
        <end position="117"/>
    </location>
</feature>
<dbReference type="eggNOG" id="COG2137">
    <property type="taxonomic scope" value="Bacteria"/>
</dbReference>
<dbReference type="PANTHER" id="PTHR33602">
    <property type="entry name" value="REGULATORY PROTEIN RECX FAMILY PROTEIN"/>
    <property type="match status" value="1"/>
</dbReference>
<proteinExistence type="inferred from homology"/>
<dbReference type="InterPro" id="IPR053924">
    <property type="entry name" value="RecX_HTH_2nd"/>
</dbReference>
<dbReference type="GO" id="GO:0005737">
    <property type="term" value="C:cytoplasm"/>
    <property type="evidence" value="ECO:0007669"/>
    <property type="project" value="UniProtKB-SubCell"/>
</dbReference>
<dbReference type="Pfam" id="PF02631">
    <property type="entry name" value="RecX_HTH2"/>
    <property type="match status" value="1"/>
</dbReference>
<dbReference type="HOGENOM" id="CLU_066607_3_1_0"/>
<evidence type="ECO:0000256" key="1">
    <source>
        <dbReference type="ARBA" id="ARBA00004496"/>
    </source>
</evidence>
<keyword evidence="4 5" id="KW-0963">Cytoplasm</keyword>
<dbReference type="GO" id="GO:0006282">
    <property type="term" value="P:regulation of DNA repair"/>
    <property type="evidence" value="ECO:0007669"/>
    <property type="project" value="UniProtKB-UniRule"/>
</dbReference>
<sequence>MCGTRNLVFMPFAKRKSKEPLTELELFDYACKSLGARMQSVRDLRRKMKDRAEPGEEGEAMMDRILIKLKEMRYLSDERFAADFTKLRQENRSLGRRRVQQDLQQKGIAGDLISSTLSEAYDGVDEIALVRTHMERKRIPAPTDDKSTARVLRRLTAAGFSSKSIFAVLRSLKAGEQVLDRVEADVDDL</sequence>
<protein>
    <recommendedName>
        <fullName evidence="3 5">Regulatory protein RecX</fullName>
    </recommendedName>
</protein>
<reference evidence="7 8" key="1">
    <citation type="submission" date="2012-06" db="EMBL/GenBank/DDBJ databases">
        <title>Complete genome of Terriglobus roseus DSM 18391.</title>
        <authorList>
            <consortium name="US DOE Joint Genome Institute (JGI-PGF)"/>
            <person name="Lucas S."/>
            <person name="Copeland A."/>
            <person name="Lapidus A."/>
            <person name="Glavina del Rio T."/>
            <person name="Dalin E."/>
            <person name="Tice H."/>
            <person name="Bruce D."/>
            <person name="Goodwin L."/>
            <person name="Pitluck S."/>
            <person name="Peters L."/>
            <person name="Mikhailova N."/>
            <person name="Munk A.C.C."/>
            <person name="Kyrpides N."/>
            <person name="Mavromatis K."/>
            <person name="Ivanova N."/>
            <person name="Brettin T."/>
            <person name="Detter J.C."/>
            <person name="Han C."/>
            <person name="Larimer F."/>
            <person name="Land M."/>
            <person name="Hauser L."/>
            <person name="Markowitz V."/>
            <person name="Cheng J.-F."/>
            <person name="Hugenholtz P."/>
            <person name="Woyke T."/>
            <person name="Wu D."/>
            <person name="Brambilla E."/>
            <person name="Klenk H.-P."/>
            <person name="Eisen J.A."/>
        </authorList>
    </citation>
    <scope>NUCLEOTIDE SEQUENCE [LARGE SCALE GENOMIC DNA]</scope>
    <source>
        <strain evidence="8">DSM 18391 / NRRL B-41598 / KBS 63</strain>
    </source>
</reference>
<evidence type="ECO:0000256" key="2">
    <source>
        <dbReference type="ARBA" id="ARBA00009695"/>
    </source>
</evidence>
<dbReference type="Gene3D" id="1.10.10.10">
    <property type="entry name" value="Winged helix-like DNA-binding domain superfamily/Winged helix DNA-binding domain"/>
    <property type="match status" value="1"/>
</dbReference>
<dbReference type="PANTHER" id="PTHR33602:SF1">
    <property type="entry name" value="REGULATORY PROTEIN RECX FAMILY PROTEIN"/>
    <property type="match status" value="1"/>
</dbReference>
<dbReference type="InterPro" id="IPR036388">
    <property type="entry name" value="WH-like_DNA-bd_sf"/>
</dbReference>
<organism evidence="7 8">
    <name type="scientific">Terriglobus roseus (strain DSM 18391 / NRRL B-41598 / KBS 63)</name>
    <dbReference type="NCBI Taxonomy" id="926566"/>
    <lineage>
        <taxon>Bacteria</taxon>
        <taxon>Pseudomonadati</taxon>
        <taxon>Acidobacteriota</taxon>
        <taxon>Terriglobia</taxon>
        <taxon>Terriglobales</taxon>
        <taxon>Acidobacteriaceae</taxon>
        <taxon>Terriglobus</taxon>
    </lineage>
</organism>
<evidence type="ECO:0000256" key="3">
    <source>
        <dbReference type="ARBA" id="ARBA00018111"/>
    </source>
</evidence>
<evidence type="ECO:0000256" key="5">
    <source>
        <dbReference type="HAMAP-Rule" id="MF_01114"/>
    </source>
</evidence>
<evidence type="ECO:0000256" key="4">
    <source>
        <dbReference type="ARBA" id="ARBA00022490"/>
    </source>
</evidence>
<dbReference type="AlphaFoldDB" id="I3ZCJ0"/>
<keyword evidence="8" id="KW-1185">Reference proteome</keyword>
<evidence type="ECO:0000313" key="8">
    <source>
        <dbReference type="Proteomes" id="UP000006056"/>
    </source>
</evidence>
<evidence type="ECO:0000259" key="6">
    <source>
        <dbReference type="Pfam" id="PF02631"/>
    </source>
</evidence>
<comment type="subcellular location">
    <subcellularLocation>
        <location evidence="1 5">Cytoplasm</location>
    </subcellularLocation>
</comment>
<dbReference type="InterPro" id="IPR003783">
    <property type="entry name" value="Regulatory_RecX"/>
</dbReference>
<dbReference type="KEGG" id="trs:Terro_0619"/>
<name>I3ZCJ0_TERRK</name>
<evidence type="ECO:0000313" key="7">
    <source>
        <dbReference type="EMBL" id="AFL86958.1"/>
    </source>
</evidence>
<comment type="similarity">
    <text evidence="2 5">Belongs to the RecX family.</text>
</comment>